<gene>
    <name evidence="6" type="primary">kduI</name>
    <name evidence="7" type="ORF">SAMN02745220_03885</name>
</gene>
<keyword evidence="5 6" id="KW-0413">Isomerase</keyword>
<dbReference type="HAMAP" id="MF_00687">
    <property type="entry name" value="KduI"/>
    <property type="match status" value="1"/>
</dbReference>
<dbReference type="RefSeq" id="WP_073615320.1">
    <property type="nucleotide sequence ID" value="NZ_FRFE01000023.1"/>
</dbReference>
<organism evidence="7 8">
    <name type="scientific">Desulfopila aestuarii DSM 18488</name>
    <dbReference type="NCBI Taxonomy" id="1121416"/>
    <lineage>
        <taxon>Bacteria</taxon>
        <taxon>Pseudomonadati</taxon>
        <taxon>Thermodesulfobacteriota</taxon>
        <taxon>Desulfobulbia</taxon>
        <taxon>Desulfobulbales</taxon>
        <taxon>Desulfocapsaceae</taxon>
        <taxon>Desulfopila</taxon>
    </lineage>
</organism>
<dbReference type="PANTHER" id="PTHR38461:SF1">
    <property type="entry name" value="4-DEOXY-L-THREO-5-HEXOSULOSE-URONATE KETOL-ISOMERASE"/>
    <property type="match status" value="1"/>
</dbReference>
<evidence type="ECO:0000313" key="7">
    <source>
        <dbReference type="EMBL" id="SHO51170.1"/>
    </source>
</evidence>
<dbReference type="AlphaFoldDB" id="A0A1M7YEW2"/>
<dbReference type="OrthoDB" id="9770644at2"/>
<dbReference type="PIRSF" id="PIRSF006625">
    <property type="entry name" value="KduI"/>
    <property type="match status" value="1"/>
</dbReference>
<dbReference type="SUPFAM" id="SSF51182">
    <property type="entry name" value="RmlC-like cupins"/>
    <property type="match status" value="1"/>
</dbReference>
<evidence type="ECO:0000256" key="2">
    <source>
        <dbReference type="ARBA" id="ARBA00008086"/>
    </source>
</evidence>
<feature type="binding site" evidence="6">
    <location>
        <position position="201"/>
    </location>
    <ligand>
        <name>Zn(2+)</name>
        <dbReference type="ChEBI" id="CHEBI:29105"/>
    </ligand>
</feature>
<dbReference type="InterPro" id="IPR011051">
    <property type="entry name" value="RmlC_Cupin_sf"/>
</dbReference>
<evidence type="ECO:0000256" key="3">
    <source>
        <dbReference type="ARBA" id="ARBA00022723"/>
    </source>
</evidence>
<name>A0A1M7YEW2_9BACT</name>
<keyword evidence="8" id="KW-1185">Reference proteome</keyword>
<evidence type="ECO:0000313" key="8">
    <source>
        <dbReference type="Proteomes" id="UP000184603"/>
    </source>
</evidence>
<feature type="binding site" evidence="6">
    <location>
        <position position="243"/>
    </location>
    <ligand>
        <name>Zn(2+)</name>
        <dbReference type="ChEBI" id="CHEBI:29105"/>
    </ligand>
</feature>
<dbReference type="Pfam" id="PF04962">
    <property type="entry name" value="KduI"/>
    <property type="match status" value="1"/>
</dbReference>
<dbReference type="Gene3D" id="2.60.120.10">
    <property type="entry name" value="Jelly Rolls"/>
    <property type="match status" value="1"/>
</dbReference>
<protein>
    <recommendedName>
        <fullName evidence="6">4-deoxy-L-threo-5-hexosulose-uronate ketol-isomerase</fullName>
        <ecNumber evidence="6">5.3.1.17</ecNumber>
    </recommendedName>
    <alternativeName>
        <fullName evidence="6">5-keto-4-deoxyuronate isomerase</fullName>
    </alternativeName>
    <alternativeName>
        <fullName evidence="6">DKI isomerase</fullName>
    </alternativeName>
</protein>
<dbReference type="GO" id="GO:0045490">
    <property type="term" value="P:pectin catabolic process"/>
    <property type="evidence" value="ECO:0007669"/>
    <property type="project" value="UniProtKB-UniRule"/>
</dbReference>
<keyword evidence="4 6" id="KW-0862">Zinc</keyword>
<dbReference type="EC" id="5.3.1.17" evidence="6"/>
<dbReference type="CDD" id="cd20491">
    <property type="entry name" value="cupin_KduI_C"/>
    <property type="match status" value="1"/>
</dbReference>
<accession>A0A1M7YEW2</accession>
<dbReference type="GO" id="GO:0008270">
    <property type="term" value="F:zinc ion binding"/>
    <property type="evidence" value="ECO:0007669"/>
    <property type="project" value="UniProtKB-UniRule"/>
</dbReference>
<comment type="function">
    <text evidence="6">Catalyzes the isomerization of 5-dehydro-4-deoxy-D-glucuronate to 3-deoxy-D-glycero-2,5-hexodiulosonate.</text>
</comment>
<evidence type="ECO:0000256" key="1">
    <source>
        <dbReference type="ARBA" id="ARBA00000552"/>
    </source>
</evidence>
<proteinExistence type="inferred from homology"/>
<dbReference type="CDD" id="cd20294">
    <property type="entry name" value="cupin_KduI_N"/>
    <property type="match status" value="1"/>
</dbReference>
<dbReference type="GO" id="GO:0008697">
    <property type="term" value="F:4-deoxy-L-threo-5-hexosulose-uronate ketol-isomerase activity"/>
    <property type="evidence" value="ECO:0007669"/>
    <property type="project" value="UniProtKB-UniRule"/>
</dbReference>
<comment type="catalytic activity">
    <reaction evidence="1 6">
        <text>5-dehydro-4-deoxy-D-glucuronate = 3-deoxy-D-glycero-2,5-hexodiulosonate</text>
        <dbReference type="Rhea" id="RHEA:23896"/>
        <dbReference type="ChEBI" id="CHEBI:17117"/>
        <dbReference type="ChEBI" id="CHEBI:29071"/>
        <dbReference type="EC" id="5.3.1.17"/>
    </reaction>
</comment>
<sequence length="276" mass="30843">MEVRHPIHPEHMMMFDTSELREHFLVPELFTPDEPKLVYCFYDRLIVGGVCPINPVTLDIDPKVIGAKYLLERRELGIINIGGDGLVVADGVEYNLANGEGLYVSMGTSALEFRSVDSSNPARFYLNSAPAHAALPTTKISLADAEPVTLGDPATSNKRTIRKYIHPNGVKSCQLVMGMTMLEQGSVWNTMPVHTHQRRMEAYLYFNMKEDDLVFHFMGEPDETRHIVVREGQAVLSPSWSIHSGAGTASYSFIWGMAGENQDFGDMDHVPMSQLR</sequence>
<feature type="binding site" evidence="6">
    <location>
        <position position="196"/>
    </location>
    <ligand>
        <name>Zn(2+)</name>
        <dbReference type="ChEBI" id="CHEBI:29105"/>
    </ligand>
</feature>
<comment type="pathway">
    <text evidence="6">Glycan metabolism; pectin degradation; 2-dehydro-3-deoxy-D-gluconate from pectin: step 4/5.</text>
</comment>
<dbReference type="STRING" id="1121416.SAMN02745220_03885"/>
<keyword evidence="3 6" id="KW-0479">Metal-binding</keyword>
<dbReference type="GO" id="GO:0042840">
    <property type="term" value="P:D-glucuronate catabolic process"/>
    <property type="evidence" value="ECO:0007669"/>
    <property type="project" value="TreeGrafter"/>
</dbReference>
<dbReference type="InterPro" id="IPR027449">
    <property type="entry name" value="KduI_N"/>
</dbReference>
<dbReference type="PANTHER" id="PTHR38461">
    <property type="entry name" value="4-DEOXY-L-THREO-5-HEXOSULOSE-URONATE KETOL-ISOMERASE"/>
    <property type="match status" value="1"/>
</dbReference>
<dbReference type="EMBL" id="FRFE01000023">
    <property type="protein sequence ID" value="SHO51170.1"/>
    <property type="molecule type" value="Genomic_DNA"/>
</dbReference>
<comment type="similarity">
    <text evidence="2 6">Belongs to the KduI family.</text>
</comment>
<dbReference type="Proteomes" id="UP000184603">
    <property type="component" value="Unassembled WGS sequence"/>
</dbReference>
<evidence type="ECO:0000256" key="5">
    <source>
        <dbReference type="ARBA" id="ARBA00023235"/>
    </source>
</evidence>
<comment type="cofactor">
    <cofactor evidence="6">
        <name>Zn(2+)</name>
        <dbReference type="ChEBI" id="CHEBI:29105"/>
    </cofactor>
    <text evidence="6">Binds 1 zinc ion per subunit.</text>
</comment>
<dbReference type="GO" id="GO:0019698">
    <property type="term" value="P:D-galacturonate catabolic process"/>
    <property type="evidence" value="ECO:0007669"/>
    <property type="project" value="TreeGrafter"/>
</dbReference>
<evidence type="ECO:0000256" key="4">
    <source>
        <dbReference type="ARBA" id="ARBA00022833"/>
    </source>
</evidence>
<feature type="binding site" evidence="6">
    <location>
        <position position="194"/>
    </location>
    <ligand>
        <name>Zn(2+)</name>
        <dbReference type="ChEBI" id="CHEBI:29105"/>
    </ligand>
</feature>
<dbReference type="Gene3D" id="2.60.120.520">
    <property type="entry name" value="pectin degrading enzyme 5-keto 4- deoxyuronate isomerase, domain 1"/>
    <property type="match status" value="1"/>
</dbReference>
<dbReference type="InterPro" id="IPR007045">
    <property type="entry name" value="KduI"/>
</dbReference>
<dbReference type="InterPro" id="IPR014710">
    <property type="entry name" value="RmlC-like_jellyroll"/>
</dbReference>
<dbReference type="UniPathway" id="UPA00545">
    <property type="reaction ID" value="UER00826"/>
</dbReference>
<evidence type="ECO:0000256" key="6">
    <source>
        <dbReference type="HAMAP-Rule" id="MF_00687"/>
    </source>
</evidence>
<reference evidence="7 8" key="1">
    <citation type="submission" date="2016-12" db="EMBL/GenBank/DDBJ databases">
        <authorList>
            <person name="Song W.-J."/>
            <person name="Kurnit D.M."/>
        </authorList>
    </citation>
    <scope>NUCLEOTIDE SEQUENCE [LARGE SCALE GENOMIC DNA]</scope>
    <source>
        <strain evidence="7 8">DSM 18488</strain>
    </source>
</reference>
<dbReference type="NCBIfam" id="NF002091">
    <property type="entry name" value="PRK00924.1"/>
    <property type="match status" value="1"/>
</dbReference>
<dbReference type="InterPro" id="IPR021120">
    <property type="entry name" value="KduI/IolB_isomerase"/>
</dbReference>